<accession>A0A8J3X1M3</accession>
<dbReference type="RefSeq" id="WP_168116979.1">
    <property type="nucleotide sequence ID" value="NZ_BOON01000039.1"/>
</dbReference>
<reference evidence="3" key="1">
    <citation type="submission" date="2021-01" db="EMBL/GenBank/DDBJ databases">
        <title>Whole genome shotgun sequence of Planosporangium mesophilum NBRC 109066.</title>
        <authorList>
            <person name="Komaki H."/>
            <person name="Tamura T."/>
        </authorList>
    </citation>
    <scope>NUCLEOTIDE SEQUENCE</scope>
    <source>
        <strain evidence="3">NBRC 109066</strain>
    </source>
</reference>
<dbReference type="AlphaFoldDB" id="A0A8J3X1M3"/>
<gene>
    <name evidence="3" type="ORF">Pme01_42020</name>
</gene>
<protein>
    <recommendedName>
        <fullName evidence="5">DUF4878 domain-containing protein</fullName>
    </recommendedName>
</protein>
<keyword evidence="2" id="KW-0812">Transmembrane</keyword>
<keyword evidence="4" id="KW-1185">Reference proteome</keyword>
<feature type="region of interest" description="Disordered" evidence="1">
    <location>
        <begin position="1"/>
        <end position="28"/>
    </location>
</feature>
<evidence type="ECO:0000256" key="2">
    <source>
        <dbReference type="SAM" id="Phobius"/>
    </source>
</evidence>
<name>A0A8J3X1M3_9ACTN</name>
<keyword evidence="2" id="KW-1133">Transmembrane helix</keyword>
<organism evidence="3 4">
    <name type="scientific">Planosporangium mesophilum</name>
    <dbReference type="NCBI Taxonomy" id="689768"/>
    <lineage>
        <taxon>Bacteria</taxon>
        <taxon>Bacillati</taxon>
        <taxon>Actinomycetota</taxon>
        <taxon>Actinomycetes</taxon>
        <taxon>Micromonosporales</taxon>
        <taxon>Micromonosporaceae</taxon>
        <taxon>Planosporangium</taxon>
    </lineage>
</organism>
<evidence type="ECO:0000313" key="3">
    <source>
        <dbReference type="EMBL" id="GII24605.1"/>
    </source>
</evidence>
<sequence length="170" mass="18105">MSTPGGYPDEPFAAAPPPGPGVTPPFTAPPVDRNRGGLWIGLGVGALVLVLCCVGGLAGFGLLTVGGIRQLETQATEEVSGYLDALEAGDYDAAYSHLCSDLKRNLTSTEFAARQRDEPQIMSYRIQQPQVGNTVIVPAEVRYEDGTSALRRYEVRQEPGGQELRVCGNI</sequence>
<evidence type="ECO:0008006" key="5">
    <source>
        <dbReference type="Google" id="ProtNLM"/>
    </source>
</evidence>
<dbReference type="EMBL" id="BOON01000039">
    <property type="protein sequence ID" value="GII24605.1"/>
    <property type="molecule type" value="Genomic_DNA"/>
</dbReference>
<feature type="compositionally biased region" description="Pro residues" evidence="1">
    <location>
        <begin position="14"/>
        <end position="28"/>
    </location>
</feature>
<keyword evidence="2" id="KW-0472">Membrane</keyword>
<feature type="transmembrane region" description="Helical" evidence="2">
    <location>
        <begin position="38"/>
        <end position="63"/>
    </location>
</feature>
<proteinExistence type="predicted"/>
<comment type="caution">
    <text evidence="3">The sequence shown here is derived from an EMBL/GenBank/DDBJ whole genome shotgun (WGS) entry which is preliminary data.</text>
</comment>
<evidence type="ECO:0000256" key="1">
    <source>
        <dbReference type="SAM" id="MobiDB-lite"/>
    </source>
</evidence>
<evidence type="ECO:0000313" key="4">
    <source>
        <dbReference type="Proteomes" id="UP000599074"/>
    </source>
</evidence>
<dbReference type="Proteomes" id="UP000599074">
    <property type="component" value="Unassembled WGS sequence"/>
</dbReference>